<keyword evidence="1" id="KW-0175">Coiled coil</keyword>
<keyword evidence="2" id="KW-0472">Membrane</keyword>
<reference evidence="3 4" key="1">
    <citation type="journal article" date="2019" name="Ecotoxicol. Environ. Saf.">
        <title>Microbial characterization of heavy metal resistant bacterial strains isolated from an electroplating wastewater treatment plant.</title>
        <authorList>
            <person name="Cai X."/>
            <person name="Zheng X."/>
            <person name="Zhang D."/>
            <person name="Iqbal W."/>
            <person name="Liu C."/>
            <person name="Yang B."/>
            <person name="Zhao X."/>
            <person name="Lu X."/>
            <person name="Mao Y."/>
        </authorList>
    </citation>
    <scope>NUCLEOTIDE SEQUENCE [LARGE SCALE GENOMIC DNA]</scope>
    <source>
        <strain evidence="3 4">Ni1-3</strain>
    </source>
</reference>
<keyword evidence="2" id="KW-1133">Transmembrane helix</keyword>
<dbReference type="EMBL" id="CP031775">
    <property type="protein sequence ID" value="QDZ92266.2"/>
    <property type="molecule type" value="Genomic_DNA"/>
</dbReference>
<proteinExistence type="predicted"/>
<evidence type="ECO:0000256" key="1">
    <source>
        <dbReference type="SAM" id="Coils"/>
    </source>
</evidence>
<evidence type="ECO:0008006" key="5">
    <source>
        <dbReference type="Google" id="ProtNLM"/>
    </source>
</evidence>
<evidence type="ECO:0000313" key="3">
    <source>
        <dbReference type="EMBL" id="QDZ92266.2"/>
    </source>
</evidence>
<evidence type="ECO:0000256" key="2">
    <source>
        <dbReference type="SAM" id="Phobius"/>
    </source>
</evidence>
<feature type="transmembrane region" description="Helical" evidence="2">
    <location>
        <begin position="12"/>
        <end position="31"/>
    </location>
</feature>
<accession>A0A5B8R277</accession>
<protein>
    <recommendedName>
        <fullName evidence="5">DUF4760 domain-containing protein</fullName>
    </recommendedName>
</protein>
<dbReference type="AlphaFoldDB" id="A0A5B8R277"/>
<organism evidence="3 4">
    <name type="scientific">Shewanella decolorationis</name>
    <dbReference type="NCBI Taxonomy" id="256839"/>
    <lineage>
        <taxon>Bacteria</taxon>
        <taxon>Pseudomonadati</taxon>
        <taxon>Pseudomonadota</taxon>
        <taxon>Gammaproteobacteria</taxon>
        <taxon>Alteromonadales</taxon>
        <taxon>Shewanellaceae</taxon>
        <taxon>Shewanella</taxon>
    </lineage>
</organism>
<sequence length="199" mass="23293">MDKEMFEIIKAASTIATPFLLAVIGGFGWVIKKKVENSQTRIDSQRSRILELEDKLREDRIETYNALLEPFFLLFTSDEAFALDRKFKGKDKNEIAISKMLSVEYRSIGFKLSLVANDEVVRCYNKLMQFFYHTEEDERPLMIKTSNWIALMAELLLEIRKSMGNEHSKLDSWEMIEWFMSDAEKLKTMHLTQEDISDA</sequence>
<name>A0A5B8R277_9GAMM</name>
<dbReference type="RefSeq" id="WP_209000259.1">
    <property type="nucleotide sequence ID" value="NZ_CP031775.2"/>
</dbReference>
<dbReference type="Proteomes" id="UP000321124">
    <property type="component" value="Chromosome"/>
</dbReference>
<evidence type="ECO:0000313" key="4">
    <source>
        <dbReference type="Proteomes" id="UP000321124"/>
    </source>
</evidence>
<gene>
    <name evidence="3" type="ORF">D0436_18390</name>
</gene>
<keyword evidence="2" id="KW-0812">Transmembrane</keyword>
<feature type="coiled-coil region" evidence="1">
    <location>
        <begin position="35"/>
        <end position="62"/>
    </location>
</feature>
<dbReference type="KEGG" id="sdeo:D0436_18390"/>